<organism evidence="1">
    <name type="scientific">Anguilla anguilla</name>
    <name type="common">European freshwater eel</name>
    <name type="synonym">Muraena anguilla</name>
    <dbReference type="NCBI Taxonomy" id="7936"/>
    <lineage>
        <taxon>Eukaryota</taxon>
        <taxon>Metazoa</taxon>
        <taxon>Chordata</taxon>
        <taxon>Craniata</taxon>
        <taxon>Vertebrata</taxon>
        <taxon>Euteleostomi</taxon>
        <taxon>Actinopterygii</taxon>
        <taxon>Neopterygii</taxon>
        <taxon>Teleostei</taxon>
        <taxon>Anguilliformes</taxon>
        <taxon>Anguillidae</taxon>
        <taxon>Anguilla</taxon>
    </lineage>
</organism>
<accession>A0A0E9XDB3</accession>
<protein>
    <submittedName>
        <fullName evidence="1">Uncharacterized protein</fullName>
    </submittedName>
</protein>
<reference evidence="1" key="2">
    <citation type="journal article" date="2015" name="Fish Shellfish Immunol.">
        <title>Early steps in the European eel (Anguilla anguilla)-Vibrio vulnificus interaction in the gills: Role of the RtxA13 toxin.</title>
        <authorList>
            <person name="Callol A."/>
            <person name="Pajuelo D."/>
            <person name="Ebbesson L."/>
            <person name="Teles M."/>
            <person name="MacKenzie S."/>
            <person name="Amaro C."/>
        </authorList>
    </citation>
    <scope>NUCLEOTIDE SEQUENCE</scope>
</reference>
<name>A0A0E9XDB3_ANGAN</name>
<sequence>MCQLSHIESSAMPCFAPLTMTTSRPNDLHFE</sequence>
<dbReference type="EMBL" id="GBXM01008772">
    <property type="protein sequence ID" value="JAH99805.1"/>
    <property type="molecule type" value="Transcribed_RNA"/>
</dbReference>
<dbReference type="AlphaFoldDB" id="A0A0E9XDB3"/>
<reference evidence="1" key="1">
    <citation type="submission" date="2014-11" db="EMBL/GenBank/DDBJ databases">
        <authorList>
            <person name="Amaro Gonzalez C."/>
        </authorList>
    </citation>
    <scope>NUCLEOTIDE SEQUENCE</scope>
</reference>
<evidence type="ECO:0000313" key="1">
    <source>
        <dbReference type="EMBL" id="JAH99805.1"/>
    </source>
</evidence>
<proteinExistence type="predicted"/>